<evidence type="ECO:0000313" key="8">
    <source>
        <dbReference type="Ensembl" id="ENSGEVP00005002433.1"/>
    </source>
</evidence>
<dbReference type="InterPro" id="IPR013320">
    <property type="entry name" value="ConA-like_dom_sf"/>
</dbReference>
<reference evidence="8" key="2">
    <citation type="submission" date="2025-09" db="UniProtKB">
        <authorList>
            <consortium name="Ensembl"/>
        </authorList>
    </citation>
    <scope>IDENTIFICATION</scope>
</reference>
<dbReference type="GO" id="GO:0046872">
    <property type="term" value="F:metal ion binding"/>
    <property type="evidence" value="ECO:0007669"/>
    <property type="project" value="UniProtKB-KW"/>
</dbReference>
<name>A0A8C4VHA5_9SAUR</name>
<dbReference type="SUPFAM" id="SSF49899">
    <property type="entry name" value="Concanavalin A-like lectins/glucanases"/>
    <property type="match status" value="1"/>
</dbReference>
<evidence type="ECO:0000256" key="2">
    <source>
        <dbReference type="ARBA" id="ARBA00022729"/>
    </source>
</evidence>
<keyword evidence="4" id="KW-1015">Disulfide bond</keyword>
<evidence type="ECO:0000256" key="5">
    <source>
        <dbReference type="PROSITE-ProRule" id="PRU01172"/>
    </source>
</evidence>
<dbReference type="OrthoDB" id="547680at2759"/>
<evidence type="ECO:0000256" key="4">
    <source>
        <dbReference type="ARBA" id="ARBA00023157"/>
    </source>
</evidence>
<organism evidence="8 9">
    <name type="scientific">Gopherus evgoodei</name>
    <name type="common">Goodes thornscrub tortoise</name>
    <dbReference type="NCBI Taxonomy" id="1825980"/>
    <lineage>
        <taxon>Eukaryota</taxon>
        <taxon>Metazoa</taxon>
        <taxon>Chordata</taxon>
        <taxon>Craniata</taxon>
        <taxon>Vertebrata</taxon>
        <taxon>Euteleostomi</taxon>
        <taxon>Archelosauria</taxon>
        <taxon>Testudinata</taxon>
        <taxon>Testudines</taxon>
        <taxon>Cryptodira</taxon>
        <taxon>Durocryptodira</taxon>
        <taxon>Testudinoidea</taxon>
        <taxon>Testudinidae</taxon>
        <taxon>Gopherus</taxon>
    </lineage>
</organism>
<feature type="chain" id="PRO_5034929194" description="Pentraxin family member" evidence="6">
    <location>
        <begin position="22"/>
        <end position="223"/>
    </location>
</feature>
<dbReference type="InterPro" id="IPR051005">
    <property type="entry name" value="Pentraxin_domain"/>
</dbReference>
<keyword evidence="2 6" id="KW-0732">Signal</keyword>
<evidence type="ECO:0000256" key="6">
    <source>
        <dbReference type="RuleBase" id="RU362112"/>
    </source>
</evidence>
<proteinExistence type="inferred from homology"/>
<comment type="subcellular location">
    <subcellularLocation>
        <location evidence="6">Secreted</location>
    </subcellularLocation>
</comment>
<comment type="similarity">
    <text evidence="6">Belongs to the pentraxin family.</text>
</comment>
<evidence type="ECO:0000313" key="9">
    <source>
        <dbReference type="Proteomes" id="UP000694390"/>
    </source>
</evidence>
<dbReference type="GO" id="GO:0005576">
    <property type="term" value="C:extracellular region"/>
    <property type="evidence" value="ECO:0007669"/>
    <property type="project" value="UniProtKB-SubCell"/>
</dbReference>
<dbReference type="Pfam" id="PF00354">
    <property type="entry name" value="Pentaxin"/>
    <property type="match status" value="1"/>
</dbReference>
<dbReference type="Proteomes" id="UP000694390">
    <property type="component" value="Unassembled WGS sequence"/>
</dbReference>
<dbReference type="PROSITE" id="PS00289">
    <property type="entry name" value="PTX_1"/>
    <property type="match status" value="1"/>
</dbReference>
<comment type="cofactor">
    <cofactor evidence="6">
        <name>Ca(2+)</name>
        <dbReference type="ChEBI" id="CHEBI:29108"/>
    </cofactor>
    <text evidence="6">Binds 2 calcium ions per subunit.</text>
</comment>
<accession>A0A8C4VHA5</accession>
<dbReference type="AlphaFoldDB" id="A0A8C4VHA5"/>
<sequence>MSVHLILWLSVMLVTQHYLYGKAFIFQKKTATSYVLLSPDLPLSLQAFTLCMKVASVLPINREIILFAYRTKDYDELNVWQEFNGTFSLYLSGPGVYFTLPTLNTFGSHMCVTWESKSGLTAFWVNGKRSLRKVLRPGHRIQPEGTVILGQDPDSFLDSFDEAQSFVGEISDLYMWDCVLSPSIIQNVYLDHSFLKGNIFDWKSLSYKCTGNVIVPSKPLTGM</sequence>
<keyword evidence="3 6" id="KW-0106">Calcium</keyword>
<evidence type="ECO:0000256" key="3">
    <source>
        <dbReference type="ARBA" id="ARBA00022837"/>
    </source>
</evidence>
<dbReference type="PANTHER" id="PTHR45869:SF2">
    <property type="entry name" value="C-REACTIVE PROTEIN-RELATED"/>
    <property type="match status" value="1"/>
</dbReference>
<dbReference type="InterPro" id="IPR001759">
    <property type="entry name" value="PTX_dom"/>
</dbReference>
<dbReference type="GeneTree" id="ENSGT01100000263515"/>
<dbReference type="Ensembl" id="ENSGEVT00005002554.1">
    <property type="protein sequence ID" value="ENSGEVP00005002433.1"/>
    <property type="gene ID" value="ENSGEVG00005001833.1"/>
</dbReference>
<dbReference type="PROSITE" id="PS51828">
    <property type="entry name" value="PTX_2"/>
    <property type="match status" value="1"/>
</dbReference>
<feature type="signal peptide" evidence="6">
    <location>
        <begin position="1"/>
        <end position="21"/>
    </location>
</feature>
<feature type="domain" description="Pentraxin (PTX)" evidence="7">
    <location>
        <begin position="20"/>
        <end position="221"/>
    </location>
</feature>
<protein>
    <recommendedName>
        <fullName evidence="6">Pentraxin family member</fullName>
    </recommendedName>
</protein>
<reference evidence="8" key="1">
    <citation type="submission" date="2025-08" db="UniProtKB">
        <authorList>
            <consortium name="Ensembl"/>
        </authorList>
    </citation>
    <scope>IDENTIFICATION</scope>
</reference>
<keyword evidence="1 6" id="KW-0479">Metal-binding</keyword>
<dbReference type="PRINTS" id="PR00895">
    <property type="entry name" value="PENTAXIN"/>
</dbReference>
<dbReference type="SMART" id="SM00159">
    <property type="entry name" value="PTX"/>
    <property type="match status" value="1"/>
</dbReference>
<dbReference type="PANTHER" id="PTHR45869">
    <property type="entry name" value="C-REACTIVE PROTEIN-RELATED"/>
    <property type="match status" value="1"/>
</dbReference>
<comment type="subunit">
    <text evidence="6">Homopentamer. Pentaxin (or pentraxin) have a discoid arrangement of 5 non-covalently bound subunits.</text>
</comment>
<evidence type="ECO:0000259" key="7">
    <source>
        <dbReference type="PROSITE" id="PS51828"/>
    </source>
</evidence>
<dbReference type="InterPro" id="IPR030476">
    <property type="entry name" value="Pentaxin_CS"/>
</dbReference>
<comment type="caution">
    <text evidence="5">Lacks conserved residue(s) required for the propagation of feature annotation.</text>
</comment>
<keyword evidence="9" id="KW-1185">Reference proteome</keyword>
<dbReference type="Gene3D" id="2.60.120.200">
    <property type="match status" value="1"/>
</dbReference>
<evidence type="ECO:0000256" key="1">
    <source>
        <dbReference type="ARBA" id="ARBA00022723"/>
    </source>
</evidence>